<dbReference type="SMART" id="SM00304">
    <property type="entry name" value="HAMP"/>
    <property type="match status" value="1"/>
</dbReference>
<dbReference type="GO" id="GO:0000155">
    <property type="term" value="F:phosphorelay sensor kinase activity"/>
    <property type="evidence" value="ECO:0007669"/>
    <property type="project" value="InterPro"/>
</dbReference>
<dbReference type="Gene3D" id="6.10.340.10">
    <property type="match status" value="1"/>
</dbReference>
<dbReference type="CDD" id="cd06225">
    <property type="entry name" value="HAMP"/>
    <property type="match status" value="1"/>
</dbReference>
<dbReference type="SUPFAM" id="SSF55874">
    <property type="entry name" value="ATPase domain of HSP90 chaperone/DNA topoisomerase II/histidine kinase"/>
    <property type="match status" value="1"/>
</dbReference>
<evidence type="ECO:0000259" key="10">
    <source>
        <dbReference type="PROSITE" id="PS50109"/>
    </source>
</evidence>
<organism evidence="13 14">
    <name type="scientific">Ferrigenium kumadai</name>
    <dbReference type="NCBI Taxonomy" id="1682490"/>
    <lineage>
        <taxon>Bacteria</taxon>
        <taxon>Pseudomonadati</taxon>
        <taxon>Pseudomonadota</taxon>
        <taxon>Betaproteobacteria</taxon>
        <taxon>Nitrosomonadales</taxon>
        <taxon>Gallionellaceae</taxon>
        <taxon>Ferrigenium</taxon>
    </lineage>
</organism>
<dbReference type="FunFam" id="3.30.565.10:FF:000049">
    <property type="entry name" value="Two-component sensor histidine kinase"/>
    <property type="match status" value="1"/>
</dbReference>
<sequence>MKRSGISWRVTLITVVPSLIMVVSLEAFFLYSRFSDLDQGLLERGKLIARQLASSSEYGVFSNNRTFLQNIAHGVLQQPDVRGLVVLNSASETLVSAGVFSSSLRNAEYADAQSAPSQTHTLHEEVSLLNPISSSKESLWVYQPIIPAQVALDDFEGKSNIQQTGGVIVEMSKLQTEQSKMHMLWYTVLATTLFLVFSLYLVYLASRSITYPIRRLSNTVQAIGEGNLDARVFLRTGVNELGTLAQGLNKMAEQLQQERAILHQRIAEATQALRAKKEEAERASHDKSRFLAVASHDLRQPLHALGLYVAELQRKVSGAEQQHLAGQIEHSIEALSTLLNALLDISKLDAGVVVPQIQTCDVSAILDRVSADYQMLASIKNIRLIVQPFSGYITSDPMLLERVLMNLVSNAVRYTYQNGCVMVACRRRGRFLRIEVRDNGVGISNTDQENIFREFFQLAQPQLDANKGLGLGLSIVDRLVKLLGHRIELRSALGKGSVFALDVPLAPHSAKLPVVTAPPPSDPDPEFEVSPLTGKRLLVVDDDALVLSSTSSILASWGCEVSTAASLTQARQLLREGNTWDLIITDYQLDNEGSGIDVVALIRQHHAKQIPCILISGDIGPAVLKLASVGGHHLLHKPVRPAKLRSLVVYLLETATPVAA</sequence>
<dbReference type="Gene3D" id="3.30.565.10">
    <property type="entry name" value="Histidine kinase-like ATPase, C-terminal domain"/>
    <property type="match status" value="1"/>
</dbReference>
<keyword evidence="5" id="KW-0808">Transferase</keyword>
<dbReference type="SUPFAM" id="SSF52172">
    <property type="entry name" value="CheY-like"/>
    <property type="match status" value="1"/>
</dbReference>
<dbReference type="Pfam" id="PF00072">
    <property type="entry name" value="Response_reg"/>
    <property type="match status" value="1"/>
</dbReference>
<evidence type="ECO:0000256" key="7">
    <source>
        <dbReference type="PROSITE-ProRule" id="PRU00169"/>
    </source>
</evidence>
<evidence type="ECO:0000256" key="2">
    <source>
        <dbReference type="ARBA" id="ARBA00004370"/>
    </source>
</evidence>
<feature type="domain" description="Response regulatory" evidence="11">
    <location>
        <begin position="536"/>
        <end position="652"/>
    </location>
</feature>
<dbReference type="InterPro" id="IPR003661">
    <property type="entry name" value="HisK_dim/P_dom"/>
</dbReference>
<keyword evidence="8" id="KW-0175">Coiled coil</keyword>
<evidence type="ECO:0000256" key="1">
    <source>
        <dbReference type="ARBA" id="ARBA00000085"/>
    </source>
</evidence>
<dbReference type="SUPFAM" id="SSF47384">
    <property type="entry name" value="Homodimeric domain of signal transducing histidine kinase"/>
    <property type="match status" value="1"/>
</dbReference>
<protein>
    <recommendedName>
        <fullName evidence="3">histidine kinase</fullName>
        <ecNumber evidence="3">2.7.13.3</ecNumber>
    </recommendedName>
</protein>
<keyword evidence="14" id="KW-1185">Reference proteome</keyword>
<keyword evidence="9" id="KW-1133">Transmembrane helix</keyword>
<dbReference type="InterPro" id="IPR036890">
    <property type="entry name" value="HATPase_C_sf"/>
</dbReference>
<evidence type="ECO:0000313" key="14">
    <source>
        <dbReference type="Proteomes" id="UP001319121"/>
    </source>
</evidence>
<evidence type="ECO:0000256" key="4">
    <source>
        <dbReference type="ARBA" id="ARBA00022553"/>
    </source>
</evidence>
<dbReference type="GO" id="GO:0005886">
    <property type="term" value="C:plasma membrane"/>
    <property type="evidence" value="ECO:0007669"/>
    <property type="project" value="TreeGrafter"/>
</dbReference>
<dbReference type="Gene3D" id="1.10.287.130">
    <property type="match status" value="1"/>
</dbReference>
<dbReference type="SMART" id="SM00387">
    <property type="entry name" value="HATPase_c"/>
    <property type="match status" value="1"/>
</dbReference>
<dbReference type="Pfam" id="PF00672">
    <property type="entry name" value="HAMP"/>
    <property type="match status" value="1"/>
</dbReference>
<dbReference type="RefSeq" id="WP_212784807.1">
    <property type="nucleotide sequence ID" value="NZ_AP019536.1"/>
</dbReference>
<dbReference type="CDD" id="cd00075">
    <property type="entry name" value="HATPase"/>
    <property type="match status" value="1"/>
</dbReference>
<accession>A0AAN1SYY1</accession>
<feature type="modified residue" description="4-aspartylphosphate" evidence="7">
    <location>
        <position position="586"/>
    </location>
</feature>
<evidence type="ECO:0000256" key="8">
    <source>
        <dbReference type="SAM" id="Coils"/>
    </source>
</evidence>
<dbReference type="Proteomes" id="UP001319121">
    <property type="component" value="Chromosome"/>
</dbReference>
<dbReference type="InterPro" id="IPR003660">
    <property type="entry name" value="HAMP_dom"/>
</dbReference>
<dbReference type="InterPro" id="IPR003594">
    <property type="entry name" value="HATPase_dom"/>
</dbReference>
<dbReference type="Gene3D" id="3.40.50.2300">
    <property type="match status" value="1"/>
</dbReference>
<dbReference type="KEGG" id="fku:FGKAn22_12560"/>
<dbReference type="PANTHER" id="PTHR43047:SF9">
    <property type="entry name" value="HISTIDINE KINASE"/>
    <property type="match status" value="1"/>
</dbReference>
<dbReference type="PROSITE" id="PS50885">
    <property type="entry name" value="HAMP"/>
    <property type="match status" value="1"/>
</dbReference>
<reference evidence="13 14" key="1">
    <citation type="submission" date="2019-03" db="EMBL/GenBank/DDBJ databases">
        <title>Complete genome sequence of Ferrigenium kumadai strain An22, a microaerophilic iron-oxidizing bacterium isolated from a paddy field soil.</title>
        <authorList>
            <person name="Watanabe T."/>
            <person name="Asakawa S."/>
        </authorList>
    </citation>
    <scope>NUCLEOTIDE SEQUENCE [LARGE SCALE GENOMIC DNA]</scope>
    <source>
        <strain evidence="13 14">An22</strain>
    </source>
</reference>
<dbReference type="SMART" id="SM00448">
    <property type="entry name" value="REC"/>
    <property type="match status" value="1"/>
</dbReference>
<keyword evidence="4 7" id="KW-0597">Phosphoprotein</keyword>
<dbReference type="PANTHER" id="PTHR43047">
    <property type="entry name" value="TWO-COMPONENT HISTIDINE PROTEIN KINASE"/>
    <property type="match status" value="1"/>
</dbReference>
<keyword evidence="9" id="KW-0472">Membrane</keyword>
<dbReference type="InterPro" id="IPR001789">
    <property type="entry name" value="Sig_transdc_resp-reg_receiver"/>
</dbReference>
<comment type="subcellular location">
    <subcellularLocation>
        <location evidence="2">Membrane</location>
    </subcellularLocation>
</comment>
<dbReference type="CDD" id="cd00156">
    <property type="entry name" value="REC"/>
    <property type="match status" value="1"/>
</dbReference>
<keyword evidence="9" id="KW-0812">Transmembrane</keyword>
<dbReference type="Pfam" id="PF00512">
    <property type="entry name" value="HisKA"/>
    <property type="match status" value="1"/>
</dbReference>
<dbReference type="SMART" id="SM00388">
    <property type="entry name" value="HisKA"/>
    <property type="match status" value="1"/>
</dbReference>
<evidence type="ECO:0000256" key="9">
    <source>
        <dbReference type="SAM" id="Phobius"/>
    </source>
</evidence>
<feature type="coiled-coil region" evidence="8">
    <location>
        <begin position="238"/>
        <end position="286"/>
    </location>
</feature>
<name>A0AAN1SYY1_9PROT</name>
<dbReference type="EC" id="2.7.13.3" evidence="3"/>
<dbReference type="AlphaFoldDB" id="A0AAN1SYY1"/>
<evidence type="ECO:0000256" key="3">
    <source>
        <dbReference type="ARBA" id="ARBA00012438"/>
    </source>
</evidence>
<dbReference type="Pfam" id="PF09984">
    <property type="entry name" value="sCache_4"/>
    <property type="match status" value="1"/>
</dbReference>
<feature type="domain" description="HAMP" evidence="12">
    <location>
        <begin position="207"/>
        <end position="260"/>
    </location>
</feature>
<evidence type="ECO:0000313" key="13">
    <source>
        <dbReference type="EMBL" id="BBI99563.1"/>
    </source>
</evidence>
<dbReference type="SUPFAM" id="SSF158472">
    <property type="entry name" value="HAMP domain-like"/>
    <property type="match status" value="1"/>
</dbReference>
<evidence type="ECO:0000256" key="6">
    <source>
        <dbReference type="ARBA" id="ARBA00022777"/>
    </source>
</evidence>
<dbReference type="InterPro" id="IPR036097">
    <property type="entry name" value="HisK_dim/P_sf"/>
</dbReference>
<dbReference type="PRINTS" id="PR00344">
    <property type="entry name" value="BCTRLSENSOR"/>
</dbReference>
<dbReference type="PROSITE" id="PS50109">
    <property type="entry name" value="HIS_KIN"/>
    <property type="match status" value="1"/>
</dbReference>
<feature type="domain" description="Histidine kinase" evidence="10">
    <location>
        <begin position="293"/>
        <end position="507"/>
    </location>
</feature>
<keyword evidence="6" id="KW-0418">Kinase</keyword>
<evidence type="ECO:0000259" key="11">
    <source>
        <dbReference type="PROSITE" id="PS50110"/>
    </source>
</evidence>
<dbReference type="Pfam" id="PF02518">
    <property type="entry name" value="HATPase_c"/>
    <property type="match status" value="1"/>
</dbReference>
<feature type="transmembrane region" description="Helical" evidence="9">
    <location>
        <begin position="183"/>
        <end position="205"/>
    </location>
</feature>
<dbReference type="InterPro" id="IPR019247">
    <property type="entry name" value="Histidine_kinase_BarA_N"/>
</dbReference>
<comment type="catalytic activity">
    <reaction evidence="1">
        <text>ATP + protein L-histidine = ADP + protein N-phospho-L-histidine.</text>
        <dbReference type="EC" id="2.7.13.3"/>
    </reaction>
</comment>
<dbReference type="InterPro" id="IPR011006">
    <property type="entry name" value="CheY-like_superfamily"/>
</dbReference>
<dbReference type="GO" id="GO:0009927">
    <property type="term" value="F:histidine phosphotransfer kinase activity"/>
    <property type="evidence" value="ECO:0007669"/>
    <property type="project" value="TreeGrafter"/>
</dbReference>
<dbReference type="PROSITE" id="PS50110">
    <property type="entry name" value="RESPONSE_REGULATORY"/>
    <property type="match status" value="1"/>
</dbReference>
<dbReference type="InterPro" id="IPR004358">
    <property type="entry name" value="Sig_transdc_His_kin-like_C"/>
</dbReference>
<evidence type="ECO:0000259" key="12">
    <source>
        <dbReference type="PROSITE" id="PS50885"/>
    </source>
</evidence>
<gene>
    <name evidence="13" type="ORF">FGKAn22_12560</name>
</gene>
<evidence type="ECO:0000256" key="5">
    <source>
        <dbReference type="ARBA" id="ARBA00022679"/>
    </source>
</evidence>
<dbReference type="CDD" id="cd00082">
    <property type="entry name" value="HisKA"/>
    <property type="match status" value="1"/>
</dbReference>
<dbReference type="InterPro" id="IPR005467">
    <property type="entry name" value="His_kinase_dom"/>
</dbReference>
<proteinExistence type="predicted"/>
<feature type="transmembrane region" description="Helical" evidence="9">
    <location>
        <begin position="6"/>
        <end position="31"/>
    </location>
</feature>
<dbReference type="EMBL" id="AP019536">
    <property type="protein sequence ID" value="BBI99563.1"/>
    <property type="molecule type" value="Genomic_DNA"/>
</dbReference>